<dbReference type="EMBL" id="DS989848">
    <property type="protein sequence ID" value="EDX75698.1"/>
    <property type="molecule type" value="Genomic_DNA"/>
</dbReference>
<proteinExistence type="predicted"/>
<dbReference type="HOGENOM" id="CLU_3287978_0_0_3"/>
<protein>
    <submittedName>
        <fullName evidence="1">Uncharacterized protein</fullName>
    </submittedName>
</protein>
<dbReference type="Proteomes" id="UP000003835">
    <property type="component" value="Unassembled WGS sequence"/>
</dbReference>
<keyword evidence="2" id="KW-1185">Reference proteome</keyword>
<evidence type="ECO:0000313" key="2">
    <source>
        <dbReference type="Proteomes" id="UP000003835"/>
    </source>
</evidence>
<gene>
    <name evidence="1" type="ORF">MC7420_6353</name>
</gene>
<sequence>MYQLSQRLRSPKHRHRLYLSGALMKCNAPCIVRSHLYLSS</sequence>
<dbReference type="AlphaFoldDB" id="B4VQL6"/>
<evidence type="ECO:0000313" key="1">
    <source>
        <dbReference type="EMBL" id="EDX75698.1"/>
    </source>
</evidence>
<reference evidence="1 2" key="1">
    <citation type="submission" date="2008-07" db="EMBL/GenBank/DDBJ databases">
        <authorList>
            <person name="Tandeau de Marsac N."/>
            <person name="Ferriera S."/>
            <person name="Johnson J."/>
            <person name="Kravitz S."/>
            <person name="Beeson K."/>
            <person name="Sutton G."/>
            <person name="Rogers Y.-H."/>
            <person name="Friedman R."/>
            <person name="Frazier M."/>
            <person name="Venter J.C."/>
        </authorList>
    </citation>
    <scope>NUCLEOTIDE SEQUENCE [LARGE SCALE GENOMIC DNA]</scope>
    <source>
        <strain evidence="1 2">PCC 7420</strain>
    </source>
</reference>
<organism evidence="1 2">
    <name type="scientific">Coleofasciculus chthonoplastes PCC 7420</name>
    <dbReference type="NCBI Taxonomy" id="118168"/>
    <lineage>
        <taxon>Bacteria</taxon>
        <taxon>Bacillati</taxon>
        <taxon>Cyanobacteriota</taxon>
        <taxon>Cyanophyceae</taxon>
        <taxon>Coleofasciculales</taxon>
        <taxon>Coleofasciculaceae</taxon>
        <taxon>Coleofasciculus</taxon>
    </lineage>
</organism>
<accession>B4VQL6</accession>
<name>B4VQL6_9CYAN</name>